<keyword evidence="5 8" id="KW-1133">Transmembrane helix</keyword>
<evidence type="ECO:0000256" key="5">
    <source>
        <dbReference type="ARBA" id="ARBA00022989"/>
    </source>
</evidence>
<dbReference type="PANTHER" id="PTHR38685">
    <property type="entry name" value="CELL DIVISION PROTEIN ZIPA"/>
    <property type="match status" value="1"/>
</dbReference>
<gene>
    <name evidence="8 12" type="primary">zipA</name>
    <name evidence="12" type="ORF">ACFP73_10825</name>
</gene>
<evidence type="ECO:0000256" key="8">
    <source>
        <dbReference type="HAMAP-Rule" id="MF_00509"/>
    </source>
</evidence>
<keyword evidence="4 8" id="KW-0812">Transmembrane</keyword>
<evidence type="ECO:0000313" key="13">
    <source>
        <dbReference type="Proteomes" id="UP001596215"/>
    </source>
</evidence>
<dbReference type="Proteomes" id="UP001596215">
    <property type="component" value="Unassembled WGS sequence"/>
</dbReference>
<proteinExistence type="inferred from homology"/>
<feature type="domain" description="ZipA C-terminal FtsZ-binding" evidence="11">
    <location>
        <begin position="200"/>
        <end position="330"/>
    </location>
</feature>
<comment type="subcellular location">
    <subcellularLocation>
        <location evidence="8">Cell inner membrane</location>
        <topology evidence="8">Single-pass type I membrane protein</topology>
    </subcellularLocation>
    <text evidence="8">Localizes to the Z ring in an FtsZ-dependent manner.</text>
</comment>
<keyword evidence="1 8" id="KW-1003">Cell membrane</keyword>
<dbReference type="SUPFAM" id="SSF64383">
    <property type="entry name" value="Cell-division protein ZipA, C-terminal domain"/>
    <property type="match status" value="1"/>
</dbReference>
<dbReference type="RefSeq" id="WP_212708471.1">
    <property type="nucleotide sequence ID" value="NZ_BAAAFW010000093.1"/>
</dbReference>
<dbReference type="InterPro" id="IPR011919">
    <property type="entry name" value="Cell_div_ZipA"/>
</dbReference>
<dbReference type="InterPro" id="IPR007449">
    <property type="entry name" value="ZipA_FtsZ-bd_C"/>
</dbReference>
<feature type="transmembrane region" description="Helical" evidence="8">
    <location>
        <begin position="7"/>
        <end position="26"/>
    </location>
</feature>
<comment type="similarity">
    <text evidence="8 9">Belongs to the ZipA family.</text>
</comment>
<dbReference type="Pfam" id="PF04354">
    <property type="entry name" value="ZipA_C"/>
    <property type="match status" value="1"/>
</dbReference>
<evidence type="ECO:0000256" key="10">
    <source>
        <dbReference type="SAM" id="MobiDB-lite"/>
    </source>
</evidence>
<evidence type="ECO:0000256" key="4">
    <source>
        <dbReference type="ARBA" id="ARBA00022692"/>
    </source>
</evidence>
<keyword evidence="7 8" id="KW-0131">Cell cycle</keyword>
<dbReference type="HAMAP" id="MF_00509">
    <property type="entry name" value="ZipA"/>
    <property type="match status" value="1"/>
</dbReference>
<evidence type="ECO:0000313" key="12">
    <source>
        <dbReference type="EMBL" id="MFC6362578.1"/>
    </source>
</evidence>
<dbReference type="NCBIfam" id="TIGR02205">
    <property type="entry name" value="septum_zipA"/>
    <property type="match status" value="1"/>
</dbReference>
<keyword evidence="2 8" id="KW-0997">Cell inner membrane</keyword>
<evidence type="ECO:0000256" key="2">
    <source>
        <dbReference type="ARBA" id="ARBA00022519"/>
    </source>
</evidence>
<keyword evidence="6 8" id="KW-0472">Membrane</keyword>
<accession>A0ABW1VPY4</accession>
<dbReference type="PANTHER" id="PTHR38685:SF1">
    <property type="entry name" value="CELL DIVISION PROTEIN ZIPA"/>
    <property type="match status" value="1"/>
</dbReference>
<evidence type="ECO:0000256" key="3">
    <source>
        <dbReference type="ARBA" id="ARBA00022618"/>
    </source>
</evidence>
<protein>
    <recommendedName>
        <fullName evidence="8 9">Cell division protein ZipA</fullName>
    </recommendedName>
</protein>
<name>A0ABW1VPY4_9GAMM</name>
<feature type="compositionally biased region" description="Basic and acidic residues" evidence="10">
    <location>
        <begin position="64"/>
        <end position="84"/>
    </location>
</feature>
<dbReference type="Gene3D" id="3.30.1400.10">
    <property type="entry name" value="ZipA, C-terminal FtsZ-binding domain"/>
    <property type="match status" value="1"/>
</dbReference>
<comment type="caution">
    <text evidence="12">The sequence shown here is derived from an EMBL/GenBank/DDBJ whole genome shotgun (WGS) entry which is preliminary data.</text>
</comment>
<reference evidence="13" key="1">
    <citation type="journal article" date="2019" name="Int. J. Syst. Evol. Microbiol.">
        <title>The Global Catalogue of Microorganisms (GCM) 10K type strain sequencing project: providing services to taxonomists for standard genome sequencing and annotation.</title>
        <authorList>
            <consortium name="The Broad Institute Genomics Platform"/>
            <consortium name="The Broad Institute Genome Sequencing Center for Infectious Disease"/>
            <person name="Wu L."/>
            <person name="Ma J."/>
        </authorList>
    </citation>
    <scope>NUCLEOTIDE SEQUENCE [LARGE SCALE GENOMIC DNA]</scope>
    <source>
        <strain evidence="13">CGMCC 4.1530</strain>
    </source>
</reference>
<evidence type="ECO:0000259" key="11">
    <source>
        <dbReference type="SMART" id="SM00771"/>
    </source>
</evidence>
<dbReference type="GO" id="GO:0051301">
    <property type="term" value="P:cell division"/>
    <property type="evidence" value="ECO:0007669"/>
    <property type="project" value="UniProtKB-KW"/>
</dbReference>
<sequence length="337" mass="36792">MMQDLRLILIVVGAVAIVALLLHGLWTNRKERSSVFRDRPHKRLKQRDNDELSVEEEQGVADFRASREHHEEEPVYPSQDKRSENTPAPAPAAKTSLRHRQEPVADPLMDSAPGHESAPVRQPSEVSHDNEIADQPLHQPQAPVSQPVTHNFSPEPVAEPSQQPVAAEPAAPAEITPAEEPDAVPAAPEPAPEAAKPAAKEAVLVLHVAAHTGGELNGETLLQAILQAGFQFGEMNIFHRHLNPSGSGPVLFSLANMLKPGSFDPDLMGDFTTPGVSVFMMVPSYGDAHQNFKLMLQSAQRIADDVGAVVLDDERRMMTPQKLELYKSRIREVTGLS</sequence>
<dbReference type="InterPro" id="IPR036765">
    <property type="entry name" value="ZipA_FtsZ-bd_C_sf"/>
</dbReference>
<dbReference type="EMBL" id="JBHSUC010000012">
    <property type="protein sequence ID" value="MFC6362578.1"/>
    <property type="molecule type" value="Genomic_DNA"/>
</dbReference>
<comment type="function">
    <text evidence="8 9">Essential cell division protein that stabilizes the FtsZ protofilaments by cross-linking them and that serves as a cytoplasmic membrane anchor for the Z ring. Also required for the recruitment to the septal ring of downstream cell division proteins.</text>
</comment>
<keyword evidence="13" id="KW-1185">Reference proteome</keyword>
<feature type="compositionally biased region" description="Low complexity" evidence="10">
    <location>
        <begin position="158"/>
        <end position="171"/>
    </location>
</feature>
<organism evidence="12 13">
    <name type="scientific">Tatumella punctata</name>
    <dbReference type="NCBI Taxonomy" id="399969"/>
    <lineage>
        <taxon>Bacteria</taxon>
        <taxon>Pseudomonadati</taxon>
        <taxon>Pseudomonadota</taxon>
        <taxon>Gammaproteobacteria</taxon>
        <taxon>Enterobacterales</taxon>
        <taxon>Erwiniaceae</taxon>
        <taxon>Tatumella</taxon>
    </lineage>
</organism>
<dbReference type="SMART" id="SM00771">
    <property type="entry name" value="ZipA_C"/>
    <property type="match status" value="1"/>
</dbReference>
<keyword evidence="3 8" id="KW-0132">Cell division</keyword>
<evidence type="ECO:0000256" key="9">
    <source>
        <dbReference type="RuleBase" id="RU003612"/>
    </source>
</evidence>
<feature type="compositionally biased region" description="Polar residues" evidence="10">
    <location>
        <begin position="142"/>
        <end position="152"/>
    </location>
</feature>
<evidence type="ECO:0000256" key="6">
    <source>
        <dbReference type="ARBA" id="ARBA00023136"/>
    </source>
</evidence>
<evidence type="ECO:0000256" key="7">
    <source>
        <dbReference type="ARBA" id="ARBA00023306"/>
    </source>
</evidence>
<feature type="region of interest" description="Disordered" evidence="10">
    <location>
        <begin position="37"/>
        <end position="171"/>
    </location>
</feature>
<comment type="subunit">
    <text evidence="8">Interacts with FtsZ via their C-terminal domains.</text>
</comment>
<dbReference type="CDD" id="cd00231">
    <property type="entry name" value="ZipA"/>
    <property type="match status" value="1"/>
</dbReference>
<evidence type="ECO:0000256" key="1">
    <source>
        <dbReference type="ARBA" id="ARBA00022475"/>
    </source>
</evidence>